<dbReference type="GO" id="GO:1990904">
    <property type="term" value="C:ribonucleoprotein complex"/>
    <property type="evidence" value="ECO:0007669"/>
    <property type="project" value="UniProtKB-ARBA"/>
</dbReference>
<dbReference type="InterPro" id="IPR027417">
    <property type="entry name" value="P-loop_NTPase"/>
</dbReference>
<dbReference type="PANTHER" id="PTHR18934:SF109">
    <property type="entry name" value="ATP-DEPENDENT RNA HELICASE DHX15 HOMOLOG"/>
    <property type="match status" value="1"/>
</dbReference>
<accession>W3WN35</accession>
<dbReference type="SMART" id="SM00847">
    <property type="entry name" value="HA2"/>
    <property type="match status" value="1"/>
</dbReference>
<evidence type="ECO:0000256" key="6">
    <source>
        <dbReference type="ARBA" id="ARBA00022840"/>
    </source>
</evidence>
<keyword evidence="12" id="KW-1185">Reference proteome</keyword>
<dbReference type="CDD" id="cd17917">
    <property type="entry name" value="DEXHc_RHA-like"/>
    <property type="match status" value="1"/>
</dbReference>
<evidence type="ECO:0000259" key="10">
    <source>
        <dbReference type="PROSITE" id="PS51194"/>
    </source>
</evidence>
<dbReference type="RefSeq" id="XP_007840509.1">
    <property type="nucleotide sequence ID" value="XM_007842318.1"/>
</dbReference>
<dbReference type="STRING" id="1229662.W3WN35"/>
<dbReference type="Pfam" id="PF00271">
    <property type="entry name" value="Helicase_C"/>
    <property type="match status" value="1"/>
</dbReference>
<evidence type="ECO:0000256" key="5">
    <source>
        <dbReference type="ARBA" id="ARBA00022806"/>
    </source>
</evidence>
<proteinExistence type="predicted"/>
<dbReference type="InterPro" id="IPR001650">
    <property type="entry name" value="Helicase_C-like"/>
</dbReference>
<dbReference type="SUPFAM" id="SSF52540">
    <property type="entry name" value="P-loop containing nucleoside triphosphate hydrolases"/>
    <property type="match status" value="1"/>
</dbReference>
<evidence type="ECO:0000313" key="11">
    <source>
        <dbReference type="EMBL" id="ETS75253.1"/>
    </source>
</evidence>
<evidence type="ECO:0000313" key="12">
    <source>
        <dbReference type="Proteomes" id="UP000030651"/>
    </source>
</evidence>
<dbReference type="InterPro" id="IPR002464">
    <property type="entry name" value="DNA/RNA_helicase_DEAH_CS"/>
</dbReference>
<dbReference type="KEGG" id="pfy:PFICI_13737"/>
<keyword evidence="3" id="KW-0547">Nucleotide-binding</keyword>
<keyword evidence="2" id="KW-0507">mRNA processing</keyword>
<gene>
    <name evidence="11" type="ORF">PFICI_13737</name>
</gene>
<dbReference type="Pfam" id="PF00270">
    <property type="entry name" value="DEAD"/>
    <property type="match status" value="1"/>
</dbReference>
<dbReference type="InterPro" id="IPR007502">
    <property type="entry name" value="Helicase-assoc_dom"/>
</dbReference>
<protein>
    <recommendedName>
        <fullName evidence="1">RNA helicase</fullName>
        <ecNumber evidence="1">3.6.4.13</ecNumber>
    </recommendedName>
</protein>
<dbReference type="Proteomes" id="UP000030651">
    <property type="component" value="Unassembled WGS sequence"/>
</dbReference>
<comment type="catalytic activity">
    <reaction evidence="8">
        <text>ATP + H2O = ADP + phosphate + H(+)</text>
        <dbReference type="Rhea" id="RHEA:13065"/>
        <dbReference type="ChEBI" id="CHEBI:15377"/>
        <dbReference type="ChEBI" id="CHEBI:15378"/>
        <dbReference type="ChEBI" id="CHEBI:30616"/>
        <dbReference type="ChEBI" id="CHEBI:43474"/>
        <dbReference type="ChEBI" id="CHEBI:456216"/>
        <dbReference type="EC" id="3.6.4.13"/>
    </reaction>
</comment>
<feature type="domain" description="Helicase ATP-binding" evidence="9">
    <location>
        <begin position="1"/>
        <end position="102"/>
    </location>
</feature>
<evidence type="ECO:0000259" key="9">
    <source>
        <dbReference type="PROSITE" id="PS51192"/>
    </source>
</evidence>
<dbReference type="PROSITE" id="PS00690">
    <property type="entry name" value="DEAH_ATP_HELICASE"/>
    <property type="match status" value="1"/>
</dbReference>
<evidence type="ECO:0000256" key="4">
    <source>
        <dbReference type="ARBA" id="ARBA00022801"/>
    </source>
</evidence>
<keyword evidence="4" id="KW-0378">Hydrolase</keyword>
<dbReference type="Gene3D" id="3.40.50.300">
    <property type="entry name" value="P-loop containing nucleotide triphosphate hydrolases"/>
    <property type="match status" value="2"/>
</dbReference>
<dbReference type="SMART" id="SM00490">
    <property type="entry name" value="HELICc"/>
    <property type="match status" value="1"/>
</dbReference>
<dbReference type="EMBL" id="KI912119">
    <property type="protein sequence ID" value="ETS75253.1"/>
    <property type="molecule type" value="Genomic_DNA"/>
</dbReference>
<feature type="domain" description="Helicase C-terminal" evidence="10">
    <location>
        <begin position="123"/>
        <end position="291"/>
    </location>
</feature>
<dbReference type="GO" id="GO:0003724">
    <property type="term" value="F:RNA helicase activity"/>
    <property type="evidence" value="ECO:0007669"/>
    <property type="project" value="UniProtKB-EC"/>
</dbReference>
<dbReference type="InterPro" id="IPR014001">
    <property type="entry name" value="Helicase_ATP-bd"/>
</dbReference>
<dbReference type="InterPro" id="IPR011545">
    <property type="entry name" value="DEAD/DEAH_box_helicase_dom"/>
</dbReference>
<dbReference type="GO" id="GO:0003723">
    <property type="term" value="F:RNA binding"/>
    <property type="evidence" value="ECO:0007669"/>
    <property type="project" value="TreeGrafter"/>
</dbReference>
<evidence type="ECO:0000256" key="1">
    <source>
        <dbReference type="ARBA" id="ARBA00012552"/>
    </source>
</evidence>
<evidence type="ECO:0000256" key="8">
    <source>
        <dbReference type="ARBA" id="ARBA00047984"/>
    </source>
</evidence>
<evidence type="ECO:0000256" key="7">
    <source>
        <dbReference type="ARBA" id="ARBA00023187"/>
    </source>
</evidence>
<dbReference type="GO" id="GO:0006397">
    <property type="term" value="P:mRNA processing"/>
    <property type="evidence" value="ECO:0007669"/>
    <property type="project" value="UniProtKB-KW"/>
</dbReference>
<dbReference type="EC" id="3.6.4.13" evidence="1"/>
<dbReference type="eggNOG" id="KOG0925">
    <property type="taxonomic scope" value="Eukaryota"/>
</dbReference>
<evidence type="ECO:0000256" key="3">
    <source>
        <dbReference type="ARBA" id="ARBA00022741"/>
    </source>
</evidence>
<name>W3WN35_PESFW</name>
<dbReference type="Gene3D" id="1.20.120.1080">
    <property type="match status" value="1"/>
</dbReference>
<dbReference type="OrthoDB" id="10253254at2759"/>
<reference evidence="12" key="1">
    <citation type="journal article" date="2015" name="BMC Genomics">
        <title>Genomic and transcriptomic analysis of the endophytic fungus Pestalotiopsis fici reveals its lifestyle and high potential for synthesis of natural products.</title>
        <authorList>
            <person name="Wang X."/>
            <person name="Zhang X."/>
            <person name="Liu L."/>
            <person name="Xiang M."/>
            <person name="Wang W."/>
            <person name="Sun X."/>
            <person name="Che Y."/>
            <person name="Guo L."/>
            <person name="Liu G."/>
            <person name="Guo L."/>
            <person name="Wang C."/>
            <person name="Yin W.B."/>
            <person name="Stadler M."/>
            <person name="Zhang X."/>
            <person name="Liu X."/>
        </authorList>
    </citation>
    <scope>NUCLEOTIDE SEQUENCE [LARGE SCALE GENOMIC DNA]</scope>
    <source>
        <strain evidence="12">W106-1 / CGMCC3.15140</strain>
    </source>
</reference>
<organism evidence="11 12">
    <name type="scientific">Pestalotiopsis fici (strain W106-1 / CGMCC3.15140)</name>
    <dbReference type="NCBI Taxonomy" id="1229662"/>
    <lineage>
        <taxon>Eukaryota</taxon>
        <taxon>Fungi</taxon>
        <taxon>Dikarya</taxon>
        <taxon>Ascomycota</taxon>
        <taxon>Pezizomycotina</taxon>
        <taxon>Sordariomycetes</taxon>
        <taxon>Xylariomycetidae</taxon>
        <taxon>Amphisphaeriales</taxon>
        <taxon>Sporocadaceae</taxon>
        <taxon>Pestalotiopsis</taxon>
    </lineage>
</organism>
<dbReference type="GO" id="GO:0005524">
    <property type="term" value="F:ATP binding"/>
    <property type="evidence" value="ECO:0007669"/>
    <property type="project" value="UniProtKB-KW"/>
</dbReference>
<evidence type="ECO:0000256" key="2">
    <source>
        <dbReference type="ARBA" id="ARBA00022664"/>
    </source>
</evidence>
<keyword evidence="6" id="KW-0067">ATP-binding</keyword>
<dbReference type="GeneID" id="19278750"/>
<dbReference type="PANTHER" id="PTHR18934">
    <property type="entry name" value="ATP-DEPENDENT RNA HELICASE"/>
    <property type="match status" value="1"/>
</dbReference>
<keyword evidence="5" id="KW-0347">Helicase</keyword>
<dbReference type="OMA" id="RRCIIST"/>
<dbReference type="PROSITE" id="PS51194">
    <property type="entry name" value="HELICASE_CTER"/>
    <property type="match status" value="1"/>
</dbReference>
<dbReference type="CDD" id="cd18791">
    <property type="entry name" value="SF2_C_RHA"/>
    <property type="match status" value="1"/>
</dbReference>
<dbReference type="InParanoid" id="W3WN35"/>
<dbReference type="HOGENOM" id="CLU_001832_5_11_1"/>
<dbReference type="PROSITE" id="PS51192">
    <property type="entry name" value="HELICASE_ATP_BIND_1"/>
    <property type="match status" value="1"/>
</dbReference>
<dbReference type="AlphaFoldDB" id="W3WN35"/>
<sequence>MDVSIGQEVGYAVKNDKKTSDNTRLIYTTDGYLLQAAKNDPTLSEFSCIIIDEAHERTVDTDVLLGLLAKRRDDLKVVIMSATMDAAKFATYFGNAPTLHIPGQPHTLDILYLEEASPDYHVDTVRTVKIIHDEYPRGDILVFMMSSNEIERVCTILRRNCQDLDVMPLYGALTKSEQQRALVQTERRKCIIATNIAETSLTIENVSYVVDCGYCIQSVYNPRTRTRVLQTGIISKAAAGQRAGRAGRTSAGTCFRVYTEEFHDEVMLNTTRPQIFTTEGKAVVLAIKSLGHNDVFAFNWLDAPQPETMLRALGDLRDLGFLDGTMKITDRGRSASRLPIDAMWLYAIMEGHDNWSCGAEMCAIAAICSTQRPVFLRPSAHRYASDELRRQWVHPLSDHITLLNVLHAYVDVRTKAETVSDRQTWCFANFLSYEALEEAFETRDQICTMIQRDVVRGWISKIPFRHPNDYDNIRRCLARGLFLQSAFRHEEDVYRTFHDNQDALLHYHSALMVMAYGIDGQIVVFSSQTLTLVVCGATLTQSESSHITKTTWVEIALLENPRIRVVIHDHASVVVGTGLKGKLCC</sequence>
<dbReference type="GO" id="GO:0016787">
    <property type="term" value="F:hydrolase activity"/>
    <property type="evidence" value="ECO:0007669"/>
    <property type="project" value="UniProtKB-KW"/>
</dbReference>
<keyword evidence="7" id="KW-0508">mRNA splicing</keyword>
<dbReference type="GO" id="GO:0008380">
    <property type="term" value="P:RNA splicing"/>
    <property type="evidence" value="ECO:0007669"/>
    <property type="project" value="UniProtKB-KW"/>
</dbReference>